<protein>
    <recommendedName>
        <fullName evidence="3">Prefoldin subunit beta</fullName>
    </recommendedName>
    <alternativeName>
        <fullName evidence="7">GimC subunit beta</fullName>
    </alternativeName>
</protein>
<evidence type="ECO:0000313" key="9">
    <source>
        <dbReference type="EMBL" id="GAG16427.1"/>
    </source>
</evidence>
<dbReference type="InterPro" id="IPR009053">
    <property type="entry name" value="Prefoldin"/>
</dbReference>
<sequence>MVEKETEKKISQLQMMEQSMQTFLMQKQQFQTQLVEIESALKELEKSKEAYKIVGNIMVSGNKEDIENDLKKKKEIVELRIKTLEKQEN</sequence>
<keyword evidence="8" id="KW-0175">Coiled coil</keyword>
<evidence type="ECO:0000256" key="6">
    <source>
        <dbReference type="ARBA" id="ARBA00025077"/>
    </source>
</evidence>
<gene>
    <name evidence="9" type="ORF">S01H1_50588</name>
</gene>
<evidence type="ECO:0000256" key="7">
    <source>
        <dbReference type="ARBA" id="ARBA00033461"/>
    </source>
</evidence>
<comment type="function">
    <text evidence="6">Molecular chaperone capable of stabilizing a range of proteins. Seems to fulfill an ATP-independent, HSP70-like function in archaeal de novo protein folding.</text>
</comment>
<comment type="caution">
    <text evidence="9">The sequence shown here is derived from an EMBL/GenBank/DDBJ whole genome shotgun (WGS) entry which is preliminary data.</text>
</comment>
<dbReference type="SUPFAM" id="SSF46579">
    <property type="entry name" value="Prefoldin"/>
    <property type="match status" value="1"/>
</dbReference>
<proteinExistence type="inferred from homology"/>
<dbReference type="InterPro" id="IPR012713">
    <property type="entry name" value="PfdB"/>
</dbReference>
<evidence type="ECO:0000256" key="2">
    <source>
        <dbReference type="ARBA" id="ARBA00011716"/>
    </source>
</evidence>
<dbReference type="AlphaFoldDB" id="X0VZB1"/>
<evidence type="ECO:0000256" key="3">
    <source>
        <dbReference type="ARBA" id="ARBA00016304"/>
    </source>
</evidence>
<dbReference type="EMBL" id="BARS01032600">
    <property type="protein sequence ID" value="GAG16427.1"/>
    <property type="molecule type" value="Genomic_DNA"/>
</dbReference>
<comment type="subcellular location">
    <subcellularLocation>
        <location evidence="1">Cytoplasm</location>
    </subcellularLocation>
</comment>
<dbReference type="HAMAP" id="MF_00307">
    <property type="entry name" value="PfdB"/>
    <property type="match status" value="1"/>
</dbReference>
<evidence type="ECO:0000256" key="1">
    <source>
        <dbReference type="ARBA" id="ARBA00004496"/>
    </source>
</evidence>
<comment type="subunit">
    <text evidence="2">Heterohexamer of two alpha and four beta subunits.</text>
</comment>
<dbReference type="Pfam" id="PF01920">
    <property type="entry name" value="Prefoldin_2"/>
    <property type="match status" value="1"/>
</dbReference>
<dbReference type="GO" id="GO:0051082">
    <property type="term" value="F:unfolded protein binding"/>
    <property type="evidence" value="ECO:0007669"/>
    <property type="project" value="InterPro"/>
</dbReference>
<accession>X0VZB1</accession>
<feature type="non-terminal residue" evidence="9">
    <location>
        <position position="89"/>
    </location>
</feature>
<evidence type="ECO:0000256" key="4">
    <source>
        <dbReference type="ARBA" id="ARBA00022490"/>
    </source>
</evidence>
<evidence type="ECO:0000256" key="8">
    <source>
        <dbReference type="SAM" id="Coils"/>
    </source>
</evidence>
<evidence type="ECO:0000256" key="5">
    <source>
        <dbReference type="ARBA" id="ARBA00023186"/>
    </source>
</evidence>
<name>X0VZB1_9ZZZZ</name>
<dbReference type="GO" id="GO:0005737">
    <property type="term" value="C:cytoplasm"/>
    <property type="evidence" value="ECO:0007669"/>
    <property type="project" value="UniProtKB-SubCell"/>
</dbReference>
<reference evidence="9" key="1">
    <citation type="journal article" date="2014" name="Front. Microbiol.">
        <title>High frequency of phylogenetically diverse reductive dehalogenase-homologous genes in deep subseafloor sedimentary metagenomes.</title>
        <authorList>
            <person name="Kawai M."/>
            <person name="Futagami T."/>
            <person name="Toyoda A."/>
            <person name="Takaki Y."/>
            <person name="Nishi S."/>
            <person name="Hori S."/>
            <person name="Arai W."/>
            <person name="Tsubouchi T."/>
            <person name="Morono Y."/>
            <person name="Uchiyama I."/>
            <person name="Ito T."/>
            <person name="Fujiyama A."/>
            <person name="Inagaki F."/>
            <person name="Takami H."/>
        </authorList>
    </citation>
    <scope>NUCLEOTIDE SEQUENCE</scope>
    <source>
        <strain evidence="9">Expedition CK06-06</strain>
    </source>
</reference>
<dbReference type="GO" id="GO:0016272">
    <property type="term" value="C:prefoldin complex"/>
    <property type="evidence" value="ECO:0007669"/>
    <property type="project" value="InterPro"/>
</dbReference>
<dbReference type="Gene3D" id="1.10.287.370">
    <property type="match status" value="1"/>
</dbReference>
<organism evidence="9">
    <name type="scientific">marine sediment metagenome</name>
    <dbReference type="NCBI Taxonomy" id="412755"/>
    <lineage>
        <taxon>unclassified sequences</taxon>
        <taxon>metagenomes</taxon>
        <taxon>ecological metagenomes</taxon>
    </lineage>
</organism>
<dbReference type="InterPro" id="IPR002777">
    <property type="entry name" value="PFD_beta-like"/>
</dbReference>
<keyword evidence="5" id="KW-0143">Chaperone</keyword>
<dbReference type="GO" id="GO:0006457">
    <property type="term" value="P:protein folding"/>
    <property type="evidence" value="ECO:0007669"/>
    <property type="project" value="InterPro"/>
</dbReference>
<keyword evidence="4" id="KW-0963">Cytoplasm</keyword>
<feature type="coiled-coil region" evidence="8">
    <location>
        <begin position="27"/>
        <end position="87"/>
    </location>
</feature>